<dbReference type="Proteomes" id="UP001642360">
    <property type="component" value="Unassembled WGS sequence"/>
</dbReference>
<reference evidence="1 2" key="1">
    <citation type="submission" date="2024-02" db="EMBL/GenBank/DDBJ databases">
        <authorList>
            <person name="Vignale AGUSTIN F."/>
            <person name="Sosa J E."/>
            <person name="Modenutti C."/>
        </authorList>
    </citation>
    <scope>NUCLEOTIDE SEQUENCE [LARGE SCALE GENOMIC DNA]</scope>
</reference>
<accession>A0ABC8R478</accession>
<protein>
    <submittedName>
        <fullName evidence="1">Uncharacterized protein</fullName>
    </submittedName>
</protein>
<evidence type="ECO:0000313" key="2">
    <source>
        <dbReference type="Proteomes" id="UP001642360"/>
    </source>
</evidence>
<proteinExistence type="predicted"/>
<organism evidence="1 2">
    <name type="scientific">Ilex paraguariensis</name>
    <name type="common">yerba mate</name>
    <dbReference type="NCBI Taxonomy" id="185542"/>
    <lineage>
        <taxon>Eukaryota</taxon>
        <taxon>Viridiplantae</taxon>
        <taxon>Streptophyta</taxon>
        <taxon>Embryophyta</taxon>
        <taxon>Tracheophyta</taxon>
        <taxon>Spermatophyta</taxon>
        <taxon>Magnoliopsida</taxon>
        <taxon>eudicotyledons</taxon>
        <taxon>Gunneridae</taxon>
        <taxon>Pentapetalae</taxon>
        <taxon>asterids</taxon>
        <taxon>campanulids</taxon>
        <taxon>Aquifoliales</taxon>
        <taxon>Aquifoliaceae</taxon>
        <taxon>Ilex</taxon>
    </lineage>
</organism>
<evidence type="ECO:0000313" key="1">
    <source>
        <dbReference type="EMBL" id="CAK9139788.1"/>
    </source>
</evidence>
<gene>
    <name evidence="1" type="ORF">ILEXP_LOCUS7189</name>
</gene>
<dbReference type="AlphaFoldDB" id="A0ABC8R478"/>
<keyword evidence="2" id="KW-1185">Reference proteome</keyword>
<dbReference type="EMBL" id="CAUOFW020000988">
    <property type="protein sequence ID" value="CAK9139788.1"/>
    <property type="molecule type" value="Genomic_DNA"/>
</dbReference>
<comment type="caution">
    <text evidence="1">The sequence shown here is derived from an EMBL/GenBank/DDBJ whole genome shotgun (WGS) entry which is preliminary data.</text>
</comment>
<name>A0ABC8R478_9AQUA</name>
<sequence>MESCASGTRSNAPCDYRSKVNELLFFSTKLYQSPATSGADERMNGCSVHQNSKIFRGKSSLTLASS</sequence>